<keyword evidence="4" id="KW-1185">Reference proteome</keyword>
<dbReference type="InterPro" id="IPR003346">
    <property type="entry name" value="Transposase_20"/>
</dbReference>
<evidence type="ECO:0000259" key="2">
    <source>
        <dbReference type="Pfam" id="PF02371"/>
    </source>
</evidence>
<evidence type="ECO:0000313" key="3">
    <source>
        <dbReference type="EMBL" id="EGV50456.1"/>
    </source>
</evidence>
<dbReference type="AlphaFoldDB" id="G2DG05"/>
<dbReference type="GO" id="GO:0006313">
    <property type="term" value="P:DNA transposition"/>
    <property type="evidence" value="ECO:0007669"/>
    <property type="project" value="InterPro"/>
</dbReference>
<feature type="domain" description="Transposase IS116/IS110/IS902 C-terminal" evidence="2">
    <location>
        <begin position="119"/>
        <end position="201"/>
    </location>
</feature>
<reference evidence="3" key="1">
    <citation type="journal article" date="2011" name="ISME J.">
        <title>The endosymbionts of the deep-sea tubeworms Riftia pachyptila and Tevnia jerichonana share an identical physiology as revealed by proteogenomic analyses.</title>
        <authorList>
            <person name="Gardebrecht A."/>
            <person name="Markert S."/>
            <person name="Felbeck H."/>
            <person name="Thuermer A."/>
            <person name="Albrecht D."/>
            <person name="Wollherr A."/>
            <person name="Kabisch J."/>
            <person name="Lehmann R."/>
            <person name="Daniel R."/>
            <person name="Liesegang H."/>
            <person name="Hecker M."/>
            <person name="Sievert S.M."/>
            <person name="Schweder T."/>
        </authorList>
    </citation>
    <scope>NUCLEOTIDE SEQUENCE [LARGE SCALE GENOMIC DNA]</scope>
</reference>
<accession>G2DG05</accession>
<dbReference type="InterPro" id="IPR002525">
    <property type="entry name" value="Transp_IS110-like_N"/>
</dbReference>
<evidence type="ECO:0000259" key="1">
    <source>
        <dbReference type="Pfam" id="PF01548"/>
    </source>
</evidence>
<protein>
    <submittedName>
        <fullName evidence="3">Transposase</fullName>
    </submittedName>
</protein>
<sequence>MPVVVANPLQVRRYAGAIGLLAKTDAFDARLIADFDAIVKPPVRQLVDTKSREIKDLLVRRRQLVAMATMEKNRLTIMPKALLPDIHRHLQHLNRQIEKIDATLEAAVRAAPEWAKTREILLSVPGVGPTTLYTLLADLPELGRLKPKQIAALTGVAPFNRDSGRLRGKRRIRGGRASVRTVLYMGVLSSIQCNPILRRFYNRLVAQGKHKKVAITACIRKLIVILNAMVRDQQKWNENMD</sequence>
<gene>
    <name evidence="3" type="ORF">Rifp1Sym_db00090</name>
</gene>
<dbReference type="PANTHER" id="PTHR33055:SF13">
    <property type="entry name" value="TRANSPOSASE"/>
    <property type="match status" value="1"/>
</dbReference>
<feature type="domain" description="Transposase IS110-like N-terminal" evidence="1">
    <location>
        <begin position="2"/>
        <end position="76"/>
    </location>
</feature>
<proteinExistence type="predicted"/>
<dbReference type="Pfam" id="PF01548">
    <property type="entry name" value="DEDD_Tnp_IS110"/>
    <property type="match status" value="1"/>
</dbReference>
<dbReference type="Pfam" id="PF02371">
    <property type="entry name" value="Transposase_20"/>
    <property type="match status" value="1"/>
</dbReference>
<comment type="caution">
    <text evidence="3">The sequence shown here is derived from an EMBL/GenBank/DDBJ whole genome shotgun (WGS) entry which is preliminary data.</text>
</comment>
<organism evidence="3 4">
    <name type="scientific">endosymbiont of Riftia pachyptila</name>
    <name type="common">vent Ph05</name>
    <dbReference type="NCBI Taxonomy" id="1048808"/>
    <lineage>
        <taxon>Bacteria</taxon>
        <taxon>Pseudomonadati</taxon>
        <taxon>Pseudomonadota</taxon>
        <taxon>Gammaproteobacteria</taxon>
        <taxon>sulfur-oxidizing symbionts</taxon>
    </lineage>
</organism>
<dbReference type="InterPro" id="IPR047650">
    <property type="entry name" value="Transpos_IS110"/>
</dbReference>
<dbReference type="GO" id="GO:0003677">
    <property type="term" value="F:DNA binding"/>
    <property type="evidence" value="ECO:0007669"/>
    <property type="project" value="InterPro"/>
</dbReference>
<dbReference type="PANTHER" id="PTHR33055">
    <property type="entry name" value="TRANSPOSASE FOR INSERTION SEQUENCE ELEMENT IS1111A"/>
    <property type="match status" value="1"/>
</dbReference>
<name>G2DG05_9GAMM</name>
<evidence type="ECO:0000313" key="4">
    <source>
        <dbReference type="Proteomes" id="UP000004491"/>
    </source>
</evidence>
<dbReference type="Proteomes" id="UP000004491">
    <property type="component" value="Unassembled WGS sequence"/>
</dbReference>
<dbReference type="EMBL" id="AFOC01000081">
    <property type="protein sequence ID" value="EGV50456.1"/>
    <property type="molecule type" value="Genomic_DNA"/>
</dbReference>
<dbReference type="GO" id="GO:0004803">
    <property type="term" value="F:transposase activity"/>
    <property type="evidence" value="ECO:0007669"/>
    <property type="project" value="InterPro"/>
</dbReference>